<dbReference type="EMBL" id="BONE01000027">
    <property type="protein sequence ID" value="GIF74126.1"/>
    <property type="molecule type" value="Genomic_DNA"/>
</dbReference>
<keyword evidence="2" id="KW-1185">Reference proteome</keyword>
<protein>
    <recommendedName>
        <fullName evidence="3">CopG family transcriptional regulator</fullName>
    </recommendedName>
</protein>
<sequence>MDGYRVPAWVPTPITAGGLEMTDSKAARRTIEVEGDVYDVLERTASARDTDINGALRYLIEAPTPRALVADEDED</sequence>
<organism evidence="1 2">
    <name type="scientific">Asanoa siamensis</name>
    <dbReference type="NCBI Taxonomy" id="926357"/>
    <lineage>
        <taxon>Bacteria</taxon>
        <taxon>Bacillati</taxon>
        <taxon>Actinomycetota</taxon>
        <taxon>Actinomycetes</taxon>
        <taxon>Micromonosporales</taxon>
        <taxon>Micromonosporaceae</taxon>
        <taxon>Asanoa</taxon>
    </lineage>
</organism>
<comment type="caution">
    <text evidence="1">The sequence shown here is derived from an EMBL/GenBank/DDBJ whole genome shotgun (WGS) entry which is preliminary data.</text>
</comment>
<name>A0ABQ4CS57_9ACTN</name>
<dbReference type="Proteomes" id="UP000604117">
    <property type="component" value="Unassembled WGS sequence"/>
</dbReference>
<evidence type="ECO:0008006" key="3">
    <source>
        <dbReference type="Google" id="ProtNLM"/>
    </source>
</evidence>
<gene>
    <name evidence="1" type="ORF">Asi02nite_36440</name>
</gene>
<reference evidence="1 2" key="1">
    <citation type="submission" date="2021-01" db="EMBL/GenBank/DDBJ databases">
        <title>Whole genome shotgun sequence of Asanoa siamensis NBRC 107932.</title>
        <authorList>
            <person name="Komaki H."/>
            <person name="Tamura T."/>
        </authorList>
    </citation>
    <scope>NUCLEOTIDE SEQUENCE [LARGE SCALE GENOMIC DNA]</scope>
    <source>
        <strain evidence="1 2">NBRC 107932</strain>
    </source>
</reference>
<accession>A0ABQ4CS57</accession>
<proteinExistence type="predicted"/>
<evidence type="ECO:0000313" key="1">
    <source>
        <dbReference type="EMBL" id="GIF74126.1"/>
    </source>
</evidence>
<evidence type="ECO:0000313" key="2">
    <source>
        <dbReference type="Proteomes" id="UP000604117"/>
    </source>
</evidence>